<dbReference type="Gene3D" id="1.10.1740.10">
    <property type="match status" value="1"/>
</dbReference>
<dbReference type="Proteomes" id="UP000198935">
    <property type="component" value="Unassembled WGS sequence"/>
</dbReference>
<dbReference type="Pfam" id="PF08281">
    <property type="entry name" value="Sigma70_r4_2"/>
    <property type="match status" value="1"/>
</dbReference>
<name>A0A1H3UPZ7_9BACI</name>
<keyword evidence="9" id="KW-1185">Reference proteome</keyword>
<dbReference type="InterPro" id="IPR039425">
    <property type="entry name" value="RNA_pol_sigma-70-like"/>
</dbReference>
<dbReference type="NCBIfam" id="TIGR02937">
    <property type="entry name" value="sigma70-ECF"/>
    <property type="match status" value="1"/>
</dbReference>
<feature type="domain" description="RNA polymerase sigma-70 region 2" evidence="6">
    <location>
        <begin position="13"/>
        <end position="79"/>
    </location>
</feature>
<evidence type="ECO:0000313" key="8">
    <source>
        <dbReference type="EMBL" id="SDZ64286.1"/>
    </source>
</evidence>
<comment type="similarity">
    <text evidence="1">Belongs to the sigma-70 factor family. ECF subfamily.</text>
</comment>
<dbReference type="Pfam" id="PF04542">
    <property type="entry name" value="Sigma70_r2"/>
    <property type="match status" value="1"/>
</dbReference>
<dbReference type="InterPro" id="IPR007627">
    <property type="entry name" value="RNA_pol_sigma70_r2"/>
</dbReference>
<dbReference type="SUPFAM" id="SSF88659">
    <property type="entry name" value="Sigma3 and sigma4 domains of RNA polymerase sigma factors"/>
    <property type="match status" value="1"/>
</dbReference>
<dbReference type="AlphaFoldDB" id="A0A1H3UPZ7"/>
<protein>
    <submittedName>
        <fullName evidence="8">RNA polymerase sigma-70 factor, ECF subfamily</fullName>
    </submittedName>
</protein>
<sequence>MEDEWKRIKLEELYEQHSDAIFRYILLTIGDAQQAEDLTQEVYIRAFKGMEQFEGRSTYKTWMYTIARNVIHDFYRKKRPIAFLPSFFINRPEILQLTPDEIVEVGEEAVQLYQALNRLKPAYRQVLLLRHLKEFSIKETAEILGWSEAKVKSTTHRAMAALRSEMMTEGGCQHEPVR</sequence>
<dbReference type="InterPro" id="IPR013325">
    <property type="entry name" value="RNA_pol_sigma_r2"/>
</dbReference>
<proteinExistence type="inferred from homology"/>
<evidence type="ECO:0000259" key="6">
    <source>
        <dbReference type="Pfam" id="PF04542"/>
    </source>
</evidence>
<dbReference type="InterPro" id="IPR014284">
    <property type="entry name" value="RNA_pol_sigma-70_dom"/>
</dbReference>
<dbReference type="PANTHER" id="PTHR43133">
    <property type="entry name" value="RNA POLYMERASE ECF-TYPE SIGMA FACTO"/>
    <property type="match status" value="1"/>
</dbReference>
<keyword evidence="5" id="KW-0804">Transcription</keyword>
<feature type="domain" description="RNA polymerase sigma factor 70 region 4 type 2" evidence="7">
    <location>
        <begin position="111"/>
        <end position="162"/>
    </location>
</feature>
<dbReference type="InterPro" id="IPR013249">
    <property type="entry name" value="RNA_pol_sigma70_r4_t2"/>
</dbReference>
<dbReference type="Gene3D" id="1.10.10.10">
    <property type="entry name" value="Winged helix-like DNA-binding domain superfamily/Winged helix DNA-binding domain"/>
    <property type="match status" value="1"/>
</dbReference>
<dbReference type="CDD" id="cd06171">
    <property type="entry name" value="Sigma70_r4"/>
    <property type="match status" value="1"/>
</dbReference>
<keyword evidence="2" id="KW-0805">Transcription regulation</keyword>
<dbReference type="EMBL" id="FNPI01000024">
    <property type="protein sequence ID" value="SDZ64286.1"/>
    <property type="molecule type" value="Genomic_DNA"/>
</dbReference>
<dbReference type="SUPFAM" id="SSF88946">
    <property type="entry name" value="Sigma2 domain of RNA polymerase sigma factors"/>
    <property type="match status" value="1"/>
</dbReference>
<reference evidence="9" key="1">
    <citation type="submission" date="2016-10" db="EMBL/GenBank/DDBJ databases">
        <authorList>
            <person name="Varghese N."/>
            <person name="Submissions S."/>
        </authorList>
    </citation>
    <scope>NUCLEOTIDE SEQUENCE [LARGE SCALE GENOMIC DNA]</scope>
    <source>
        <strain evidence="9">SP</strain>
    </source>
</reference>
<gene>
    <name evidence="8" type="ORF">SAMN05421736_12426</name>
</gene>
<dbReference type="STRING" id="1503961.SAMN05421736_12426"/>
<evidence type="ECO:0000256" key="3">
    <source>
        <dbReference type="ARBA" id="ARBA00023082"/>
    </source>
</evidence>
<dbReference type="InterPro" id="IPR013324">
    <property type="entry name" value="RNA_pol_sigma_r3/r4-like"/>
</dbReference>
<dbReference type="InterPro" id="IPR036388">
    <property type="entry name" value="WH-like_DNA-bd_sf"/>
</dbReference>
<organism evidence="8 9">
    <name type="scientific">Evansella caseinilytica</name>
    <dbReference type="NCBI Taxonomy" id="1503961"/>
    <lineage>
        <taxon>Bacteria</taxon>
        <taxon>Bacillati</taxon>
        <taxon>Bacillota</taxon>
        <taxon>Bacilli</taxon>
        <taxon>Bacillales</taxon>
        <taxon>Bacillaceae</taxon>
        <taxon>Evansella</taxon>
    </lineage>
</organism>
<accession>A0A1H3UPZ7</accession>
<evidence type="ECO:0000313" key="9">
    <source>
        <dbReference type="Proteomes" id="UP000198935"/>
    </source>
</evidence>
<keyword evidence="3" id="KW-0731">Sigma factor</keyword>
<dbReference type="GO" id="GO:0016987">
    <property type="term" value="F:sigma factor activity"/>
    <property type="evidence" value="ECO:0007669"/>
    <property type="project" value="UniProtKB-KW"/>
</dbReference>
<dbReference type="GO" id="GO:0006352">
    <property type="term" value="P:DNA-templated transcription initiation"/>
    <property type="evidence" value="ECO:0007669"/>
    <property type="project" value="InterPro"/>
</dbReference>
<keyword evidence="4" id="KW-0238">DNA-binding</keyword>
<evidence type="ECO:0000259" key="7">
    <source>
        <dbReference type="Pfam" id="PF08281"/>
    </source>
</evidence>
<evidence type="ECO:0000256" key="1">
    <source>
        <dbReference type="ARBA" id="ARBA00010641"/>
    </source>
</evidence>
<evidence type="ECO:0000256" key="4">
    <source>
        <dbReference type="ARBA" id="ARBA00023125"/>
    </source>
</evidence>
<evidence type="ECO:0000256" key="5">
    <source>
        <dbReference type="ARBA" id="ARBA00023163"/>
    </source>
</evidence>
<evidence type="ECO:0000256" key="2">
    <source>
        <dbReference type="ARBA" id="ARBA00023015"/>
    </source>
</evidence>
<dbReference type="PANTHER" id="PTHR43133:SF52">
    <property type="entry name" value="ECF RNA POLYMERASE SIGMA FACTOR SIGL"/>
    <property type="match status" value="1"/>
</dbReference>
<dbReference type="GO" id="GO:0003677">
    <property type="term" value="F:DNA binding"/>
    <property type="evidence" value="ECO:0007669"/>
    <property type="project" value="UniProtKB-KW"/>
</dbReference>